<comment type="caution">
    <text evidence="1">The sequence shown here is derived from an EMBL/GenBank/DDBJ whole genome shotgun (WGS) entry which is preliminary data.</text>
</comment>
<gene>
    <name evidence="1" type="ORF">H4R18_003163</name>
</gene>
<sequence length="504" mass="56616">MAALSVAQCLPDHIVEAIVLWLAPGRYMRTELSSSSQPFIWPAGVCRSWRSAVMPLLCRSVALDVNWHYESRHVWTLRDAVDCGCQRHIRHIVVRIGAFDVSSPWEEQRADTASFLQGCGQLAAVHSLSFDIVLLLGDAYLWKPMDERTGPLLRRTVDEACALIKVVAEKMPNIRHVAIGDRHRIEYTRDVQLYFAEDLRRLLDSQHSVLGARTKHISLTGTDDGGELQAPIPAGSLRSLTIAEGDGHGRVGELIRRNSATLERLSFEHFDQDDALALFFGTGDDAQRPVVYPVLRRLIVSNLFEDDDSRKRPVEPAANPFPALEELQCLVMRVFPVATVLLGCRMRVRRVETLISDDALVSLVNRVLMVDDGDGFPRLEYAMLGTHGHEESDQTTDALLLRLTGLFSRAHTLQVMRSHRQLVTDKFGALLRLSPHLQSLDMRPLGLTAGQMLSVLRGYPRLCRLGISLVEFPDAADRATPTAELIGEYQERYQTHGMWHVWTI</sequence>
<reference evidence="1" key="1">
    <citation type="submission" date="2022-07" db="EMBL/GenBank/DDBJ databases">
        <title>Phylogenomic reconstructions and comparative analyses of Kickxellomycotina fungi.</title>
        <authorList>
            <person name="Reynolds N.K."/>
            <person name="Stajich J.E."/>
            <person name="Barry K."/>
            <person name="Grigoriev I.V."/>
            <person name="Crous P."/>
            <person name="Smith M.E."/>
        </authorList>
    </citation>
    <scope>NUCLEOTIDE SEQUENCE</scope>
    <source>
        <strain evidence="1">NBRC 105414</strain>
    </source>
</reference>
<dbReference type="EMBL" id="JANBUL010000119">
    <property type="protein sequence ID" value="KAJ2780965.1"/>
    <property type="molecule type" value="Genomic_DNA"/>
</dbReference>
<name>A0A9W8HGB3_9FUNG</name>
<dbReference type="AlphaFoldDB" id="A0A9W8HGB3"/>
<dbReference type="Gene3D" id="3.80.10.10">
    <property type="entry name" value="Ribonuclease Inhibitor"/>
    <property type="match status" value="1"/>
</dbReference>
<evidence type="ECO:0000313" key="1">
    <source>
        <dbReference type="EMBL" id="KAJ2780965.1"/>
    </source>
</evidence>
<keyword evidence="2" id="KW-1185">Reference proteome</keyword>
<evidence type="ECO:0000313" key="2">
    <source>
        <dbReference type="Proteomes" id="UP001140217"/>
    </source>
</evidence>
<dbReference type="InterPro" id="IPR032675">
    <property type="entry name" value="LRR_dom_sf"/>
</dbReference>
<accession>A0A9W8HGB3</accession>
<dbReference type="Proteomes" id="UP001140217">
    <property type="component" value="Unassembled WGS sequence"/>
</dbReference>
<protein>
    <submittedName>
        <fullName evidence="1">Uncharacterized protein</fullName>
    </submittedName>
</protein>
<organism evidence="1 2">
    <name type="scientific">Coemansia javaensis</name>
    <dbReference type="NCBI Taxonomy" id="2761396"/>
    <lineage>
        <taxon>Eukaryota</taxon>
        <taxon>Fungi</taxon>
        <taxon>Fungi incertae sedis</taxon>
        <taxon>Zoopagomycota</taxon>
        <taxon>Kickxellomycotina</taxon>
        <taxon>Kickxellomycetes</taxon>
        <taxon>Kickxellales</taxon>
        <taxon>Kickxellaceae</taxon>
        <taxon>Coemansia</taxon>
    </lineage>
</organism>
<proteinExistence type="predicted"/>